<evidence type="ECO:0000256" key="6">
    <source>
        <dbReference type="PROSITE-ProRule" id="PRU00175"/>
    </source>
</evidence>
<feature type="repeat" description="WD" evidence="7">
    <location>
        <begin position="687"/>
        <end position="728"/>
    </location>
</feature>
<dbReference type="InterPro" id="IPR013083">
    <property type="entry name" value="Znf_RING/FYVE/PHD"/>
</dbReference>
<evidence type="ECO:0000256" key="5">
    <source>
        <dbReference type="ARBA" id="ARBA00022833"/>
    </source>
</evidence>
<feature type="region of interest" description="Disordered" evidence="9">
    <location>
        <begin position="429"/>
        <end position="457"/>
    </location>
</feature>
<dbReference type="AlphaFoldDB" id="A0A7J7IHQ9"/>
<keyword evidence="5" id="KW-0862">Zinc</keyword>
<accession>A0A7J7IHQ9</accession>
<dbReference type="InterPro" id="IPR015943">
    <property type="entry name" value="WD40/YVTN_repeat-like_dom_sf"/>
</dbReference>
<evidence type="ECO:0000256" key="9">
    <source>
        <dbReference type="SAM" id="MobiDB-lite"/>
    </source>
</evidence>
<protein>
    <submittedName>
        <fullName evidence="11">Coatomer subunit alpha</fullName>
    </submittedName>
</protein>
<dbReference type="PROSITE" id="PS00678">
    <property type="entry name" value="WD_REPEATS_1"/>
    <property type="match status" value="1"/>
</dbReference>
<dbReference type="GO" id="GO:0008270">
    <property type="term" value="F:zinc ion binding"/>
    <property type="evidence" value="ECO:0007669"/>
    <property type="project" value="UniProtKB-KW"/>
</dbReference>
<feature type="repeat" description="WD" evidence="7">
    <location>
        <begin position="600"/>
        <end position="642"/>
    </location>
</feature>
<dbReference type="InterPro" id="IPR001680">
    <property type="entry name" value="WD40_rpt"/>
</dbReference>
<dbReference type="CDD" id="cd16504">
    <property type="entry name" value="RING-HC_COP1"/>
    <property type="match status" value="1"/>
</dbReference>
<dbReference type="EMBL" id="VWRR01000010">
    <property type="protein sequence ID" value="KAF6002558.1"/>
    <property type="molecule type" value="Genomic_DNA"/>
</dbReference>
<dbReference type="PANTHER" id="PTHR44080">
    <property type="entry name" value="E3 UBIQUITIN-PROTEIN LIGASE COP1"/>
    <property type="match status" value="1"/>
</dbReference>
<dbReference type="InterPro" id="IPR036322">
    <property type="entry name" value="WD40_repeat_dom_sf"/>
</dbReference>
<dbReference type="SUPFAM" id="SSF57850">
    <property type="entry name" value="RING/U-box"/>
    <property type="match status" value="1"/>
</dbReference>
<evidence type="ECO:0000313" key="12">
    <source>
        <dbReference type="Proteomes" id="UP000530660"/>
    </source>
</evidence>
<organism evidence="11 12">
    <name type="scientific">Cyanidiococcus yangmingshanensis</name>
    <dbReference type="NCBI Taxonomy" id="2690220"/>
    <lineage>
        <taxon>Eukaryota</taxon>
        <taxon>Rhodophyta</taxon>
        <taxon>Bangiophyceae</taxon>
        <taxon>Cyanidiales</taxon>
        <taxon>Cyanidiaceae</taxon>
        <taxon>Cyanidiococcus</taxon>
    </lineage>
</organism>
<dbReference type="SMART" id="SM00504">
    <property type="entry name" value="Ubox"/>
    <property type="match status" value="1"/>
</dbReference>
<keyword evidence="4 6" id="KW-0863">Zinc-finger</keyword>
<feature type="coiled-coil region" evidence="8">
    <location>
        <begin position="351"/>
        <end position="385"/>
    </location>
</feature>
<dbReference type="InterPro" id="IPR019775">
    <property type="entry name" value="WD40_repeat_CS"/>
</dbReference>
<keyword evidence="1 7" id="KW-0853">WD repeat</keyword>
<sequence>MPSRAERRVLSERAATPSPSKEKVLEAESKVESPRTPSAIASRGEPPEKTNLQSGSRKSPTVVQAASASQAEPSRGQTLDAAQGNHHPERTGMTIKSLECPICFDVFRAAVTTRCGHTFCFSCIMRHFRTRKSCPVCGSFLTRDQIAPNNTMQKAVRLAQAASSKFVPRSYESHDATRSVQCTHLGDAELSKKLPCEMKDLIDSECVAESDGEFKSEAAEAFAALMAQQSGTLQRPRRKLSPASNLVSSTSDRSEHTRIAQTPQPERSNESNRLRIPNQRLLEDILSDLGKETQQNSGYSLSETLKKLANRLSSSEIDQVVDALLEQRRRLQQVRKVADYPTLKDFLRKSIEGKRLEIAKLHAQLTRLEEDSQRVEELRRRAVESKGHSITADSPDVDEHRRERMFSLFEQLQMRYLELRASTRTCIEQEPTMAGKRPRRGETDPGPSGEMGMSPLALPPVTATETTGRISEGAEDENQSLEIFACEIAAVTRYSHLRTLAALRYGEPFRGSNIVSCLDFDMFGEFLAAAGVMRKIKIFELNTAINQNAQAQYPVCELPARAKLSCLNWSPAARQHIAASDYDGVITIWDTNTCKAIAEYEEHEKRAWTVDYCPSKPHVLASGSDDGNIKLWSTAQNNSLATIRTNANVCSIKFVPNLYDCCLAIGSADHSAYVYDLRNLTQPLHVFRGHSKAVSYVRFFPNGRELVTASTDATLRLWDLQTSESLRVYSGHCNERNFVGLTVKTDWIACGSEDNSVYTYYRSLPGPTLTYQFLTEQPQHLADLVSLQDKPSSVATTSEARTRQADANASESAHFVSAVAWRKETEILAAANSQGLIKILELS</sequence>
<feature type="region of interest" description="Disordered" evidence="9">
    <location>
        <begin position="1"/>
        <end position="90"/>
    </location>
</feature>
<name>A0A7J7IHQ9_9RHOD</name>
<dbReference type="SMART" id="SM00184">
    <property type="entry name" value="RING"/>
    <property type="match status" value="1"/>
</dbReference>
<keyword evidence="2" id="KW-0479">Metal-binding</keyword>
<dbReference type="InterPro" id="IPR020472">
    <property type="entry name" value="WD40_PAC1"/>
</dbReference>
<reference evidence="11 12" key="1">
    <citation type="journal article" date="2020" name="J. Phycol.">
        <title>Comparative genome analysis reveals Cyanidiococcus gen. nov., a new extremophilic red algal genus sister to Cyanidioschyzon (Cyanidioschyzonaceae, Rhodophyta).</title>
        <authorList>
            <person name="Liu S.-L."/>
            <person name="Chiang Y.-R."/>
            <person name="Yoon H.S."/>
            <person name="Fu H.-Y."/>
        </authorList>
    </citation>
    <scope>NUCLEOTIDE SEQUENCE [LARGE SCALE GENOMIC DNA]</scope>
    <source>
        <strain evidence="11 12">THAL066</strain>
    </source>
</reference>
<dbReference type="PRINTS" id="PR00320">
    <property type="entry name" value="GPROTEINBRPT"/>
</dbReference>
<dbReference type="GO" id="GO:0061630">
    <property type="term" value="F:ubiquitin protein ligase activity"/>
    <property type="evidence" value="ECO:0007669"/>
    <property type="project" value="InterPro"/>
</dbReference>
<comment type="caution">
    <text evidence="11">The sequence shown here is derived from an EMBL/GenBank/DDBJ whole genome shotgun (WGS) entry which is preliminary data.</text>
</comment>
<dbReference type="PROSITE" id="PS00518">
    <property type="entry name" value="ZF_RING_1"/>
    <property type="match status" value="1"/>
</dbReference>
<gene>
    <name evidence="11" type="primary">COP1</name>
    <name evidence="11" type="ORF">F1559_004238</name>
</gene>
<dbReference type="GO" id="GO:0043161">
    <property type="term" value="P:proteasome-mediated ubiquitin-dependent protein catabolic process"/>
    <property type="evidence" value="ECO:0007669"/>
    <property type="project" value="TreeGrafter"/>
</dbReference>
<evidence type="ECO:0000259" key="10">
    <source>
        <dbReference type="PROSITE" id="PS50089"/>
    </source>
</evidence>
<dbReference type="CDD" id="cd00200">
    <property type="entry name" value="WD40"/>
    <property type="match status" value="1"/>
</dbReference>
<dbReference type="Gene3D" id="2.130.10.10">
    <property type="entry name" value="YVTN repeat-like/Quinoprotein amine dehydrogenase"/>
    <property type="match status" value="1"/>
</dbReference>
<dbReference type="PROSITE" id="PS50294">
    <property type="entry name" value="WD_REPEATS_REGION"/>
    <property type="match status" value="2"/>
</dbReference>
<dbReference type="Proteomes" id="UP000530660">
    <property type="component" value="Unassembled WGS sequence"/>
</dbReference>
<dbReference type="Pfam" id="PF13923">
    <property type="entry name" value="zf-C3HC4_2"/>
    <property type="match status" value="1"/>
</dbReference>
<dbReference type="SUPFAM" id="SSF50978">
    <property type="entry name" value="WD40 repeat-like"/>
    <property type="match status" value="1"/>
</dbReference>
<evidence type="ECO:0000256" key="7">
    <source>
        <dbReference type="PROSITE-ProRule" id="PRU00221"/>
    </source>
</evidence>
<dbReference type="PANTHER" id="PTHR44080:SF1">
    <property type="entry name" value="E3 UBIQUITIN-PROTEIN LIGASE COP1"/>
    <property type="match status" value="1"/>
</dbReference>
<dbReference type="PROSITE" id="PS50082">
    <property type="entry name" value="WD_REPEATS_2"/>
    <property type="match status" value="2"/>
</dbReference>
<keyword evidence="3" id="KW-0677">Repeat</keyword>
<dbReference type="SMART" id="SM00320">
    <property type="entry name" value="WD40"/>
    <property type="match status" value="7"/>
</dbReference>
<evidence type="ECO:0000256" key="4">
    <source>
        <dbReference type="ARBA" id="ARBA00022771"/>
    </source>
</evidence>
<feature type="compositionally biased region" description="Basic and acidic residues" evidence="9">
    <location>
        <begin position="1"/>
        <end position="11"/>
    </location>
</feature>
<dbReference type="InterPro" id="IPR001841">
    <property type="entry name" value="Znf_RING"/>
</dbReference>
<dbReference type="Gene3D" id="3.30.40.10">
    <property type="entry name" value="Zinc/RING finger domain, C3HC4 (zinc finger)"/>
    <property type="match status" value="1"/>
</dbReference>
<evidence type="ECO:0000256" key="2">
    <source>
        <dbReference type="ARBA" id="ARBA00022723"/>
    </source>
</evidence>
<dbReference type="OrthoDB" id="273771at2759"/>
<keyword evidence="8" id="KW-0175">Coiled coil</keyword>
<feature type="compositionally biased region" description="Polar residues" evidence="9">
    <location>
        <begin position="242"/>
        <end position="251"/>
    </location>
</feature>
<dbReference type="GO" id="GO:0016567">
    <property type="term" value="P:protein ubiquitination"/>
    <property type="evidence" value="ECO:0007669"/>
    <property type="project" value="InterPro"/>
</dbReference>
<feature type="domain" description="RING-type" evidence="10">
    <location>
        <begin position="100"/>
        <end position="137"/>
    </location>
</feature>
<feature type="compositionally biased region" description="Basic and acidic residues" evidence="9">
    <location>
        <begin position="20"/>
        <end position="33"/>
    </location>
</feature>
<dbReference type="PROSITE" id="PS50089">
    <property type="entry name" value="ZF_RING_2"/>
    <property type="match status" value="1"/>
</dbReference>
<dbReference type="InterPro" id="IPR003613">
    <property type="entry name" value="Ubox_domain"/>
</dbReference>
<keyword evidence="12" id="KW-1185">Reference proteome</keyword>
<feature type="region of interest" description="Disordered" evidence="9">
    <location>
        <begin position="230"/>
        <end position="275"/>
    </location>
</feature>
<evidence type="ECO:0000256" key="8">
    <source>
        <dbReference type="SAM" id="Coils"/>
    </source>
</evidence>
<evidence type="ECO:0000313" key="11">
    <source>
        <dbReference type="EMBL" id="KAF6002558.1"/>
    </source>
</evidence>
<evidence type="ECO:0000256" key="3">
    <source>
        <dbReference type="ARBA" id="ARBA00022737"/>
    </source>
</evidence>
<dbReference type="InterPro" id="IPR017907">
    <property type="entry name" value="Znf_RING_CS"/>
</dbReference>
<feature type="compositionally biased region" description="Polar residues" evidence="9">
    <location>
        <begin position="50"/>
        <end position="77"/>
    </location>
</feature>
<dbReference type="InterPro" id="IPR042755">
    <property type="entry name" value="COP1"/>
</dbReference>
<dbReference type="Pfam" id="PF00400">
    <property type="entry name" value="WD40"/>
    <property type="match status" value="2"/>
</dbReference>
<proteinExistence type="predicted"/>
<evidence type="ECO:0000256" key="1">
    <source>
        <dbReference type="ARBA" id="ARBA00022574"/>
    </source>
</evidence>